<evidence type="ECO:0000313" key="2">
    <source>
        <dbReference type="EMBL" id="MVW74994.1"/>
    </source>
</evidence>
<proteinExistence type="predicted"/>
<gene>
    <name evidence="2" type="ORF">GJV18_06660</name>
</gene>
<comment type="caution">
    <text evidence="2">The sequence shown here is derived from an EMBL/GenBank/DDBJ whole genome shotgun (WGS) entry which is preliminary data.</text>
</comment>
<feature type="signal peptide" evidence="1">
    <location>
        <begin position="1"/>
        <end position="18"/>
    </location>
</feature>
<feature type="chain" id="PRO_5026139197" evidence="1">
    <location>
        <begin position="19"/>
        <end position="347"/>
    </location>
</feature>
<accession>A0A6I4KS94</accession>
<sequence>MGKWLPLLLLLGITQAHGEMVALEDDELSAVQGAGIGFVLDGVLFDANQATITINDINNANGQNVPISVKEFYLGATGSNKGAVLNPVTIGRLDHPFTLGLAKGEDLRSLRDDGAWVQTTPNNVSVLQLNFPERLIGVGGQACIAGFAAAGSNCSTRAEGRVDMGIRFDFQVAAGRTDILNIDIAELVMDGSYLRLWGDDPRAQLVGEARVNIFAKSLELMSCAAGAANCATTAEQAARTAYLTNAFANIALGYGKSQPLLFDVNSNGQFVLELPNPVAAGTTQAERNALAADFYANAPRTNLVIGNLNFGGTRPGYGQVPTGGYNFGQSEIRGLSFNYLKVTSRDL</sequence>
<dbReference type="EMBL" id="WKJZ01000001">
    <property type="protein sequence ID" value="MVW74994.1"/>
    <property type="molecule type" value="Genomic_DNA"/>
</dbReference>
<keyword evidence="3" id="KW-1185">Reference proteome</keyword>
<dbReference type="Proteomes" id="UP000429555">
    <property type="component" value="Unassembled WGS sequence"/>
</dbReference>
<dbReference type="RefSeq" id="WP_160343919.1">
    <property type="nucleotide sequence ID" value="NZ_WKJZ01000001.1"/>
</dbReference>
<dbReference type="AlphaFoldDB" id="A0A6I4KS94"/>
<evidence type="ECO:0000256" key="1">
    <source>
        <dbReference type="SAM" id="SignalP"/>
    </source>
</evidence>
<reference evidence="2 3" key="1">
    <citation type="submission" date="2019-11" db="EMBL/GenBank/DDBJ databases">
        <title>Pseudomonas flavidum sp. nov., isolated from Baiyang Lake.</title>
        <authorList>
            <person name="Zhao Y."/>
        </authorList>
    </citation>
    <scope>NUCLEOTIDE SEQUENCE [LARGE SCALE GENOMIC DNA]</scope>
    <source>
        <strain evidence="3">R-22-3 w-18</strain>
    </source>
</reference>
<organism evidence="2 3">
    <name type="scientific">Pseudomonas xionganensis</name>
    <dbReference type="NCBI Taxonomy" id="2654845"/>
    <lineage>
        <taxon>Bacteria</taxon>
        <taxon>Pseudomonadati</taxon>
        <taxon>Pseudomonadota</taxon>
        <taxon>Gammaproteobacteria</taxon>
        <taxon>Pseudomonadales</taxon>
        <taxon>Pseudomonadaceae</taxon>
        <taxon>Pseudomonas</taxon>
    </lineage>
</organism>
<keyword evidence="1" id="KW-0732">Signal</keyword>
<protein>
    <submittedName>
        <fullName evidence="2">Uncharacterized protein</fullName>
    </submittedName>
</protein>
<evidence type="ECO:0000313" key="3">
    <source>
        <dbReference type="Proteomes" id="UP000429555"/>
    </source>
</evidence>
<name>A0A6I4KS94_9PSED</name>